<dbReference type="GO" id="GO:0005886">
    <property type="term" value="C:plasma membrane"/>
    <property type="evidence" value="ECO:0007669"/>
    <property type="project" value="TreeGrafter"/>
</dbReference>
<feature type="compositionally biased region" description="Polar residues" evidence="4">
    <location>
        <begin position="95"/>
        <end position="123"/>
    </location>
</feature>
<gene>
    <name evidence="6" type="primary">Sytl4</name>
    <name evidence="6" type="ORF">CEXT_357441</name>
</gene>
<dbReference type="Proteomes" id="UP001054945">
    <property type="component" value="Unassembled WGS sequence"/>
</dbReference>
<feature type="domain" description="C2" evidence="5">
    <location>
        <begin position="645"/>
        <end position="767"/>
    </location>
</feature>
<dbReference type="SMART" id="SM00239">
    <property type="entry name" value="C2"/>
    <property type="match status" value="2"/>
</dbReference>
<dbReference type="CDD" id="cd04020">
    <property type="entry name" value="C2B_SLP_1-2-3-4"/>
    <property type="match status" value="1"/>
</dbReference>
<feature type="region of interest" description="Disordered" evidence="4">
    <location>
        <begin position="207"/>
        <end position="263"/>
    </location>
</feature>
<dbReference type="AlphaFoldDB" id="A0AAV4U449"/>
<name>A0AAV4U449_CAEEX</name>
<dbReference type="Pfam" id="PF00168">
    <property type="entry name" value="C2"/>
    <property type="match status" value="2"/>
</dbReference>
<evidence type="ECO:0000256" key="3">
    <source>
        <dbReference type="ARBA" id="ARBA00023136"/>
    </source>
</evidence>
<comment type="subcellular location">
    <subcellularLocation>
        <location evidence="1">Membrane</location>
    </subcellularLocation>
</comment>
<dbReference type="SUPFAM" id="SSF49562">
    <property type="entry name" value="C2 domain (Calcium/lipid-binding domain, CaLB)"/>
    <property type="match status" value="2"/>
</dbReference>
<feature type="domain" description="C2" evidence="5">
    <location>
        <begin position="794"/>
        <end position="919"/>
    </location>
</feature>
<dbReference type="FunFam" id="2.60.40.150:FF:000006">
    <property type="entry name" value="Synaptotagmin-like 5, isoform CRA_a"/>
    <property type="match status" value="1"/>
</dbReference>
<evidence type="ECO:0000256" key="1">
    <source>
        <dbReference type="ARBA" id="ARBA00004370"/>
    </source>
</evidence>
<protein>
    <submittedName>
        <fullName evidence="6">Synaptotagmin-like protein 4</fullName>
    </submittedName>
</protein>
<evidence type="ECO:0000256" key="2">
    <source>
        <dbReference type="ARBA" id="ARBA00022737"/>
    </source>
</evidence>
<accession>A0AAV4U449</accession>
<dbReference type="Gene3D" id="2.60.40.150">
    <property type="entry name" value="C2 domain"/>
    <property type="match status" value="2"/>
</dbReference>
<comment type="caution">
    <text evidence="6">The sequence shown here is derived from an EMBL/GenBank/DDBJ whole genome shotgun (WGS) entry which is preliminary data.</text>
</comment>
<dbReference type="EMBL" id="BPLR01012257">
    <property type="protein sequence ID" value="GIY52568.1"/>
    <property type="molecule type" value="Genomic_DNA"/>
</dbReference>
<evidence type="ECO:0000256" key="4">
    <source>
        <dbReference type="SAM" id="MobiDB-lite"/>
    </source>
</evidence>
<evidence type="ECO:0000313" key="6">
    <source>
        <dbReference type="EMBL" id="GIY52568.1"/>
    </source>
</evidence>
<keyword evidence="3" id="KW-0472">Membrane</keyword>
<sequence>MQRISNDTDLKPEIYPEVKDVSPMLKILESEIARLMLTVSPASLSTGDPSSSCSSTIGSNNSDYGSDTLESAEDSTSDEDINARDVPENRAVLDPSTQKESTAATDNIDNPSVESNNDEVPQVSETVVSEETLYICKQLMASLKKIADTTEGTSGSDECCSNSEDNSAKQYITDQIVSLMQTVNASHSNSPLLRTLTSNVSSIIQVDSDVSQDRSDSDSPPLNDEKRDHLKSKTPSESGSETTISASISIPSYDDSDRTPTESEISHEMDELYALLENNGTHQDVISSAKFSYDFDANTLEKSESPRNIDSPFNETFSISNPDSCDIISTSDFRSSLLSGAASKLESLLPISIEERIARYKDAFLGDENDSEYKMNETRINVILPRPSKSDLKNIEESSCKSRKLACFNPDLKVRENCDTVPCSSDVSKSEKDEANYNITSTKISLSDSDLKGEDSIHRNEKDVEEDSESNIITPLPKVINPKEKASSENDLLVANYRTESKVKTVIGTKSVGGNHRSRSSFSTSGVLRKLTLLRDESGNSLRSSPHGRLRMRNRSLSGGSEDGKQRKTSVPQISVSECLENTIGRSSVASSEKESSGVQEDEIDQAFAYHCRSQMSLSSFGGRSESVTSVYSAAGGGRYGTVTVTGEVLFGLSYNYKTSILEINIKECRNLAAVDVKRNRSDPYVKIYLLPDRTKSGKRKTKVKKHTLNPVFEESLKFHVTVNELVIRTLWLSVWHSDRFGRNDFLGEVMLPLGNDAIENSGSKWYPLQERLETLDTPVSYKGDLILALKYVPPDVTSRKFSKKPGIPVKGALEVLVREARNLMATRSNGTSDPFCKSYLLPDKSKSGKQKTPVLKKSCNPKWNHTFIYDDVSLEDLKERCLELTIWDYDKITSNDFLGGVRLCLGTGKYQGREVDWMDSVGEERSLWYTMLERPNTWVDGSLLLRPNMQGRRVS</sequence>
<feature type="compositionally biased region" description="Low complexity" evidence="4">
    <location>
        <begin position="43"/>
        <end position="63"/>
    </location>
</feature>
<feature type="region of interest" description="Disordered" evidence="4">
    <location>
        <begin position="42"/>
        <end position="123"/>
    </location>
</feature>
<dbReference type="InterPro" id="IPR043567">
    <property type="entry name" value="SYTL1-5_C2B"/>
</dbReference>
<keyword evidence="7" id="KW-1185">Reference proteome</keyword>
<dbReference type="InterPro" id="IPR035892">
    <property type="entry name" value="C2_domain_sf"/>
</dbReference>
<dbReference type="PANTHER" id="PTHR45716">
    <property type="entry name" value="BITESIZE, ISOFORM I"/>
    <property type="match status" value="1"/>
</dbReference>
<dbReference type="PROSITE" id="PS50004">
    <property type="entry name" value="C2"/>
    <property type="match status" value="2"/>
</dbReference>
<feature type="region of interest" description="Disordered" evidence="4">
    <location>
        <begin position="449"/>
        <end position="470"/>
    </location>
</feature>
<dbReference type="GO" id="GO:0006887">
    <property type="term" value="P:exocytosis"/>
    <property type="evidence" value="ECO:0007669"/>
    <property type="project" value="TreeGrafter"/>
</dbReference>
<feature type="region of interest" description="Disordered" evidence="4">
    <location>
        <begin position="538"/>
        <end position="572"/>
    </location>
</feature>
<dbReference type="CDD" id="cd08521">
    <property type="entry name" value="C2A_SLP"/>
    <property type="match status" value="1"/>
</dbReference>
<feature type="compositionally biased region" description="Basic and acidic residues" evidence="4">
    <location>
        <begin position="211"/>
        <end position="228"/>
    </location>
</feature>
<dbReference type="GO" id="GO:0042043">
    <property type="term" value="F:neurexin family protein binding"/>
    <property type="evidence" value="ECO:0007669"/>
    <property type="project" value="TreeGrafter"/>
</dbReference>
<dbReference type="PANTHER" id="PTHR45716:SF2">
    <property type="entry name" value="BITESIZE, ISOFORM I"/>
    <property type="match status" value="1"/>
</dbReference>
<keyword evidence="2" id="KW-0677">Repeat</keyword>
<dbReference type="GO" id="GO:0070382">
    <property type="term" value="C:exocytic vesicle"/>
    <property type="evidence" value="ECO:0007669"/>
    <property type="project" value="TreeGrafter"/>
</dbReference>
<evidence type="ECO:0000259" key="5">
    <source>
        <dbReference type="PROSITE" id="PS50004"/>
    </source>
</evidence>
<dbReference type="InterPro" id="IPR000008">
    <property type="entry name" value="C2_dom"/>
</dbReference>
<evidence type="ECO:0000313" key="7">
    <source>
        <dbReference type="Proteomes" id="UP001054945"/>
    </source>
</evidence>
<reference evidence="6 7" key="1">
    <citation type="submission" date="2021-06" db="EMBL/GenBank/DDBJ databases">
        <title>Caerostris extrusa draft genome.</title>
        <authorList>
            <person name="Kono N."/>
            <person name="Arakawa K."/>
        </authorList>
    </citation>
    <scope>NUCLEOTIDE SEQUENCE [LARGE SCALE GENOMIC DNA]</scope>
</reference>
<feature type="compositionally biased region" description="Basic and acidic residues" evidence="4">
    <location>
        <begin position="449"/>
        <end position="462"/>
    </location>
</feature>
<feature type="compositionally biased region" description="Acidic residues" evidence="4">
    <location>
        <begin position="70"/>
        <end position="80"/>
    </location>
</feature>
<organism evidence="6 7">
    <name type="scientific">Caerostris extrusa</name>
    <name type="common">Bark spider</name>
    <name type="synonym">Caerostris bankana</name>
    <dbReference type="NCBI Taxonomy" id="172846"/>
    <lineage>
        <taxon>Eukaryota</taxon>
        <taxon>Metazoa</taxon>
        <taxon>Ecdysozoa</taxon>
        <taxon>Arthropoda</taxon>
        <taxon>Chelicerata</taxon>
        <taxon>Arachnida</taxon>
        <taxon>Araneae</taxon>
        <taxon>Araneomorphae</taxon>
        <taxon>Entelegynae</taxon>
        <taxon>Araneoidea</taxon>
        <taxon>Araneidae</taxon>
        <taxon>Caerostris</taxon>
    </lineage>
</organism>
<dbReference type="PRINTS" id="PR00360">
    <property type="entry name" value="C2DOMAIN"/>
</dbReference>
<dbReference type="PRINTS" id="PR00399">
    <property type="entry name" value="SYNAPTOTAGMN"/>
</dbReference>
<feature type="compositionally biased region" description="Polar residues" evidence="4">
    <location>
        <begin position="233"/>
        <end position="250"/>
    </location>
</feature>
<proteinExistence type="predicted"/>
<dbReference type="InterPro" id="IPR001565">
    <property type="entry name" value="Synaptotagmin"/>
</dbReference>